<dbReference type="InterPro" id="IPR052529">
    <property type="entry name" value="Bact_Transport_Assoc"/>
</dbReference>
<feature type="transmembrane region" description="Helical" evidence="1">
    <location>
        <begin position="362"/>
        <end position="382"/>
    </location>
</feature>
<dbReference type="Pfam" id="PF04235">
    <property type="entry name" value="DUF418"/>
    <property type="match status" value="1"/>
</dbReference>
<organism evidence="3 4">
    <name type="scientific">Aurantiacibacter gilvus</name>
    <dbReference type="NCBI Taxonomy" id="3139141"/>
    <lineage>
        <taxon>Bacteria</taxon>
        <taxon>Pseudomonadati</taxon>
        <taxon>Pseudomonadota</taxon>
        <taxon>Alphaproteobacteria</taxon>
        <taxon>Sphingomonadales</taxon>
        <taxon>Erythrobacteraceae</taxon>
        <taxon>Aurantiacibacter</taxon>
    </lineage>
</organism>
<keyword evidence="1" id="KW-0812">Transmembrane</keyword>
<feature type="domain" description="DUF418" evidence="2">
    <location>
        <begin position="239"/>
        <end position="401"/>
    </location>
</feature>
<feature type="transmembrane region" description="Helical" evidence="1">
    <location>
        <begin position="331"/>
        <end position="350"/>
    </location>
</feature>
<keyword evidence="1" id="KW-0472">Membrane</keyword>
<feature type="transmembrane region" description="Helical" evidence="1">
    <location>
        <begin position="12"/>
        <end position="31"/>
    </location>
</feature>
<keyword evidence="1" id="KW-1133">Transmembrane helix</keyword>
<evidence type="ECO:0000313" key="4">
    <source>
        <dbReference type="Proteomes" id="UP001497045"/>
    </source>
</evidence>
<dbReference type="RefSeq" id="WP_341671934.1">
    <property type="nucleotide sequence ID" value="NZ_JBBYHV010000001.1"/>
</dbReference>
<dbReference type="PANTHER" id="PTHR30590">
    <property type="entry name" value="INNER MEMBRANE PROTEIN"/>
    <property type="match status" value="1"/>
</dbReference>
<evidence type="ECO:0000313" key="3">
    <source>
        <dbReference type="EMBL" id="MEL1249397.1"/>
    </source>
</evidence>
<feature type="transmembrane region" description="Helical" evidence="1">
    <location>
        <begin position="136"/>
        <end position="155"/>
    </location>
</feature>
<comment type="caution">
    <text evidence="3">The sequence shown here is derived from an EMBL/GenBank/DDBJ whole genome shotgun (WGS) entry which is preliminary data.</text>
</comment>
<name>A0ABU9ICA2_9SPHN</name>
<keyword evidence="4" id="KW-1185">Reference proteome</keyword>
<evidence type="ECO:0000259" key="2">
    <source>
        <dbReference type="Pfam" id="PF04235"/>
    </source>
</evidence>
<dbReference type="PANTHER" id="PTHR30590:SF2">
    <property type="entry name" value="INNER MEMBRANE PROTEIN"/>
    <property type="match status" value="1"/>
</dbReference>
<sequence length="407" mass="45032">MTASERIEALDFIRGFAILGILLANIVAFSNNGLAYFWPPALPGGASESDSWIWLAQLVLVDGKMRGLFALLFGAGLVLFTERKQGQTDGARLQARRLFWLAMFGMAHYALLFGGDILFMYAAAGFVALMGVHGTARGTLLAGIVWLVAAGALSASELANLALIEYNTVGEAAHPARAVIEEFWRGRIAENMIEAEVYADGSYAQVVGLRVSEGGDELLRQLTLIFYETIPQLLIGIGLFKAGLFTDADLRARWRPVAWLGIVIGLALLLAAGLFVSQRGFPPYQTQFVFFGVATLANLPILLGAVLLLTDFAAKANDSWLGERLRQAGRMAFSNYIGMSLVMMLIFQGWAGGMYGEYHRAYLLLFVLLGWALMLTFSRVWLAKFRYGPLEWLWRCLTYWRLFPLKR</sequence>
<feature type="transmembrane region" description="Helical" evidence="1">
    <location>
        <begin position="51"/>
        <end position="80"/>
    </location>
</feature>
<dbReference type="EMBL" id="JBBYHV010000001">
    <property type="protein sequence ID" value="MEL1249397.1"/>
    <property type="molecule type" value="Genomic_DNA"/>
</dbReference>
<protein>
    <submittedName>
        <fullName evidence="3">DUF418 domain-containing protein</fullName>
    </submittedName>
</protein>
<feature type="transmembrane region" description="Helical" evidence="1">
    <location>
        <begin position="288"/>
        <end position="310"/>
    </location>
</feature>
<dbReference type="InterPro" id="IPR007349">
    <property type="entry name" value="DUF418"/>
</dbReference>
<proteinExistence type="predicted"/>
<feature type="transmembrane region" description="Helical" evidence="1">
    <location>
        <begin position="100"/>
        <end position="124"/>
    </location>
</feature>
<evidence type="ECO:0000256" key="1">
    <source>
        <dbReference type="SAM" id="Phobius"/>
    </source>
</evidence>
<gene>
    <name evidence="3" type="ORF">AAEO60_01795</name>
</gene>
<dbReference type="Proteomes" id="UP001497045">
    <property type="component" value="Unassembled WGS sequence"/>
</dbReference>
<feature type="transmembrane region" description="Helical" evidence="1">
    <location>
        <begin position="257"/>
        <end position="276"/>
    </location>
</feature>
<accession>A0ABU9ICA2</accession>
<reference evidence="3 4" key="1">
    <citation type="submission" date="2024-04" db="EMBL/GenBank/DDBJ databases">
        <title>Aurantiacibacter sp. DGU6 16S ribosomal RNA gene Genome sequencing and assembly.</title>
        <authorList>
            <person name="Park S."/>
        </authorList>
    </citation>
    <scope>NUCLEOTIDE SEQUENCE [LARGE SCALE GENOMIC DNA]</scope>
    <source>
        <strain evidence="3 4">DGU6</strain>
    </source>
</reference>